<name>A0A3N2D2K4_9MICO</name>
<keyword evidence="3" id="KW-0732">Signal</keyword>
<comment type="caution">
    <text evidence="5">The sequence shown here is derived from an EMBL/GenBank/DDBJ whole genome shotgun (WGS) entry which is preliminary data.</text>
</comment>
<comment type="similarity">
    <text evidence="1">Belongs to the bacterial solute-binding protein 8 family.</text>
</comment>
<dbReference type="InterPro" id="IPR050902">
    <property type="entry name" value="ABC_Transporter_SBP"/>
</dbReference>
<dbReference type="OrthoDB" id="9797850at2"/>
<accession>A0A3N2D2K4</accession>
<evidence type="ECO:0000256" key="3">
    <source>
        <dbReference type="SAM" id="SignalP"/>
    </source>
</evidence>
<reference evidence="5 6" key="1">
    <citation type="submission" date="2018-11" db="EMBL/GenBank/DDBJ databases">
        <title>Sequencing the genomes of 1000 actinobacteria strains.</title>
        <authorList>
            <person name="Klenk H.-P."/>
        </authorList>
    </citation>
    <scope>NUCLEOTIDE SEQUENCE [LARGE SCALE GENOMIC DNA]</scope>
    <source>
        <strain evidence="5 6">DSM 13521</strain>
    </source>
</reference>
<evidence type="ECO:0000256" key="1">
    <source>
        <dbReference type="ARBA" id="ARBA00008814"/>
    </source>
</evidence>
<dbReference type="RefSeq" id="WP_123740860.1">
    <property type="nucleotide sequence ID" value="NZ_RKHQ01000002.1"/>
</dbReference>
<dbReference type="PANTHER" id="PTHR30535:SF7">
    <property type="entry name" value="IRON(III) DICITRATE-BINDING PROTEIN"/>
    <property type="match status" value="1"/>
</dbReference>
<organism evidence="5 6">
    <name type="scientific">Salana multivorans</name>
    <dbReference type="NCBI Taxonomy" id="120377"/>
    <lineage>
        <taxon>Bacteria</taxon>
        <taxon>Bacillati</taxon>
        <taxon>Actinomycetota</taxon>
        <taxon>Actinomycetes</taxon>
        <taxon>Micrococcales</taxon>
        <taxon>Beutenbergiaceae</taxon>
        <taxon>Salana</taxon>
    </lineage>
</organism>
<dbReference type="PROSITE" id="PS51257">
    <property type="entry name" value="PROKAR_LIPOPROTEIN"/>
    <property type="match status" value="1"/>
</dbReference>
<dbReference type="PROSITE" id="PS50983">
    <property type="entry name" value="FE_B12_PBP"/>
    <property type="match status" value="1"/>
</dbReference>
<sequence>MRQRPRPLSTAVGSLALAGLLGLAACAGPAGSAADPAGSPASSASPSGGSPTDAPATDASPTEAPDAGYSFTADNCGVEVSRTTPPERIVTVKSAMTELVSALGAADRIVGVAYQDGELAVEDPLVSGEVALGAEQDLAGTLADVPELSDRMPSNEAVLSVEPDLVLAGWESVFAADAAGERSALEALGVTTFVAPAACTQPPYVPDPLTFDDVFDGITQVGALLGTSDAAERVVAELRDHLAGATELVAEVARAEAATAEAPTVLWWSSGTDTPYVGAGTGAPQMILDAAGLGNVAGDLAGGWAPFSWEAAAAADPDYIVLVDSTWNSAEKKKDVLAGNPVTAAMSAVRDERYLVLPFVATEAGIGNVEAVWLLTEQRARLEGLDVR</sequence>
<keyword evidence="6" id="KW-1185">Reference proteome</keyword>
<feature type="domain" description="Fe/B12 periplasmic-binding" evidence="4">
    <location>
        <begin position="88"/>
        <end position="386"/>
    </location>
</feature>
<dbReference type="InterPro" id="IPR002491">
    <property type="entry name" value="ABC_transptr_periplasmic_BD"/>
</dbReference>
<dbReference type="Gene3D" id="3.40.50.1980">
    <property type="entry name" value="Nitrogenase molybdenum iron protein domain"/>
    <property type="match status" value="2"/>
</dbReference>
<evidence type="ECO:0000313" key="6">
    <source>
        <dbReference type="Proteomes" id="UP000275356"/>
    </source>
</evidence>
<protein>
    <submittedName>
        <fullName evidence="5">Iron complex transport system substrate-binding protein</fullName>
    </submittedName>
</protein>
<feature type="region of interest" description="Disordered" evidence="2">
    <location>
        <begin position="28"/>
        <end position="71"/>
    </location>
</feature>
<evidence type="ECO:0000256" key="2">
    <source>
        <dbReference type="SAM" id="MobiDB-lite"/>
    </source>
</evidence>
<feature type="compositionally biased region" description="Low complexity" evidence="2">
    <location>
        <begin position="28"/>
        <end position="56"/>
    </location>
</feature>
<evidence type="ECO:0000259" key="4">
    <source>
        <dbReference type="PROSITE" id="PS50983"/>
    </source>
</evidence>
<dbReference type="PANTHER" id="PTHR30535">
    <property type="entry name" value="VITAMIN B12-BINDING PROTEIN"/>
    <property type="match status" value="1"/>
</dbReference>
<proteinExistence type="inferred from homology"/>
<dbReference type="SUPFAM" id="SSF53807">
    <property type="entry name" value="Helical backbone' metal receptor"/>
    <property type="match status" value="1"/>
</dbReference>
<dbReference type="AlphaFoldDB" id="A0A3N2D2K4"/>
<feature type="chain" id="PRO_5039024914" evidence="3">
    <location>
        <begin position="28"/>
        <end position="388"/>
    </location>
</feature>
<feature type="signal peptide" evidence="3">
    <location>
        <begin position="1"/>
        <end position="27"/>
    </location>
</feature>
<evidence type="ECO:0000313" key="5">
    <source>
        <dbReference type="EMBL" id="ROR93992.1"/>
    </source>
</evidence>
<dbReference type="Proteomes" id="UP000275356">
    <property type="component" value="Unassembled WGS sequence"/>
</dbReference>
<dbReference type="Pfam" id="PF01497">
    <property type="entry name" value="Peripla_BP_2"/>
    <property type="match status" value="1"/>
</dbReference>
<gene>
    <name evidence="5" type="ORF">EDD28_3421</name>
</gene>
<dbReference type="EMBL" id="RKHQ01000002">
    <property type="protein sequence ID" value="ROR93992.1"/>
    <property type="molecule type" value="Genomic_DNA"/>
</dbReference>